<reference evidence="2 3" key="1">
    <citation type="submission" date="2024-03" db="EMBL/GenBank/DDBJ databases">
        <authorList>
            <person name="Brejova B."/>
        </authorList>
    </citation>
    <scope>NUCLEOTIDE SEQUENCE [LARGE SCALE GENOMIC DNA]</scope>
    <source>
        <strain evidence="2 3">CBS 14171</strain>
    </source>
</reference>
<evidence type="ECO:0000313" key="3">
    <source>
        <dbReference type="Proteomes" id="UP001497383"/>
    </source>
</evidence>
<dbReference type="EMBL" id="OZ022408">
    <property type="protein sequence ID" value="CAK9439146.1"/>
    <property type="molecule type" value="Genomic_DNA"/>
</dbReference>
<dbReference type="Gene3D" id="1.20.58.1520">
    <property type="match status" value="1"/>
</dbReference>
<organism evidence="2 3">
    <name type="scientific">Lodderomyces beijingensis</name>
    <dbReference type="NCBI Taxonomy" id="1775926"/>
    <lineage>
        <taxon>Eukaryota</taxon>
        <taxon>Fungi</taxon>
        <taxon>Dikarya</taxon>
        <taxon>Ascomycota</taxon>
        <taxon>Saccharomycotina</taxon>
        <taxon>Pichiomycetes</taxon>
        <taxon>Debaryomycetaceae</taxon>
        <taxon>Candida/Lodderomyces clade</taxon>
        <taxon>Lodderomyces</taxon>
    </lineage>
</organism>
<evidence type="ECO:0000313" key="2">
    <source>
        <dbReference type="EMBL" id="CAK9439146.1"/>
    </source>
</evidence>
<feature type="compositionally biased region" description="Low complexity" evidence="1">
    <location>
        <begin position="34"/>
        <end position="43"/>
    </location>
</feature>
<dbReference type="PANTHER" id="PTHR19321:SF41">
    <property type="entry name" value="FASCETTO-RELATED"/>
    <property type="match status" value="1"/>
</dbReference>
<feature type="region of interest" description="Disordered" evidence="1">
    <location>
        <begin position="773"/>
        <end position="792"/>
    </location>
</feature>
<sequence length="894" mass="101643">MSSTDNIGGIRSPSNVSSRAKIDGAKHQETADVSSQPSHPSHSTPKQNSTLLHCVSQLQHPNNSQDPFFSSLATSEESPTRVFETDHLSDHLKSVEASIGFALSALDTTYNHIGYSSEEISSKKAEIFCKIQQTITGFADNLQREQQTIENECKWLRQQIQFILAMSNDSRGDKSLTLLQKGLVFDNVQQYTDGFKEQVLEKLSSSSFRRGCNLDMGQRYESMTRNIPKLTLLEQRANLNKVFIVALKSFVGKFRVFNSLNLELMEIIDVVGELPLASGLIRSLPCRSDAEAHLSLINDFEDTLVEGETPLNLAPKSTQDGNGVEVFILASPLKMGNVTTKQMDDSRICRLRELNYQLLRIIRSLKITKITPDLILTMKQEIAITKEECERRKLIMIEKAQMCLVCIESLQLQDEQLIELQKANLADFNFPAHLDLNCLHTIAKDPTALGMHDVSISYLSELHMELQKRLDQKQDEWRHYSEKCSYLWSKLGENCEYVENFTTKNNNLSEFAIMNYKMELKRLMIKRSEHIETFISDSRAEIKQLWDKNFYSQEMRMQFEYYNYDADSDSDFDNTSKESILQCHEEEVRRLTQEYESKAPIFNLHQELMDLIKDQTFLHESSKDSSRLLRKDSCKILLNEEKIRKRINKLMPTLLSNLKNEVVSYNQRNNGQTSPLRLNGADFHQEILRIESEQIKAGVRIKQKPKPLSPAKRSVSGAIVESPHLKHPKLEPLASKVRVLKSPTTANTTTITKPTTATAATIGRHNLAGSTSVFKSPNLAGPTSSGFTSDSSTISMVSPINATKTNSRDSHPPVISELRSPLKARREQSLNILRGSPPEKLPKIRKTDNKKHAQTDSLDENQSIYNGQNSSSLIGDEYSNWRQEKIRERNNEYL</sequence>
<dbReference type="Proteomes" id="UP001497383">
    <property type="component" value="Chromosome 4"/>
</dbReference>
<dbReference type="Pfam" id="PF03999">
    <property type="entry name" value="MAP65_ASE1"/>
    <property type="match status" value="1"/>
</dbReference>
<dbReference type="GeneID" id="92208566"/>
<dbReference type="PANTHER" id="PTHR19321">
    <property type="entry name" value="PROTEIN REGULATOR OF CYTOKINESIS 1 PRC1-RELATED"/>
    <property type="match status" value="1"/>
</dbReference>
<dbReference type="InterPro" id="IPR007145">
    <property type="entry name" value="MAP65_Ase1_PRC1"/>
</dbReference>
<keyword evidence="3" id="KW-1185">Reference proteome</keyword>
<dbReference type="RefSeq" id="XP_066830308.1">
    <property type="nucleotide sequence ID" value="XM_066973473.1"/>
</dbReference>
<proteinExistence type="predicted"/>
<evidence type="ECO:0008006" key="4">
    <source>
        <dbReference type="Google" id="ProtNLM"/>
    </source>
</evidence>
<accession>A0ABP0ZLW0</accession>
<name>A0ABP0ZLW0_9ASCO</name>
<gene>
    <name evidence="2" type="ORF">LODBEIA_P33700</name>
</gene>
<feature type="region of interest" description="Disordered" evidence="1">
    <location>
        <begin position="1"/>
        <end position="48"/>
    </location>
</feature>
<feature type="compositionally biased region" description="Basic and acidic residues" evidence="1">
    <location>
        <begin position="840"/>
        <end position="854"/>
    </location>
</feature>
<evidence type="ECO:0000256" key="1">
    <source>
        <dbReference type="SAM" id="MobiDB-lite"/>
    </source>
</evidence>
<feature type="compositionally biased region" description="Polar residues" evidence="1">
    <location>
        <begin position="860"/>
        <end position="873"/>
    </location>
</feature>
<feature type="compositionally biased region" description="Polar residues" evidence="1">
    <location>
        <begin position="1"/>
        <end position="18"/>
    </location>
</feature>
<feature type="region of interest" description="Disordered" evidence="1">
    <location>
        <begin position="802"/>
        <end position="876"/>
    </location>
</feature>
<protein>
    <recommendedName>
        <fullName evidence="4">Anaphase spindle elongation protein 1</fullName>
    </recommendedName>
</protein>
<feature type="compositionally biased region" description="Basic and acidic residues" evidence="1">
    <location>
        <begin position="20"/>
        <end position="30"/>
    </location>
</feature>
<feature type="compositionally biased region" description="Low complexity" evidence="1">
    <location>
        <begin position="783"/>
        <end position="792"/>
    </location>
</feature>